<dbReference type="SMART" id="SM00507">
    <property type="entry name" value="HNHc"/>
    <property type="match status" value="1"/>
</dbReference>
<gene>
    <name evidence="2" type="ORF">NCTC12413_00167</name>
</gene>
<dbReference type="Proteomes" id="UP000254956">
    <property type="component" value="Unassembled WGS sequence"/>
</dbReference>
<dbReference type="GO" id="GO:0004519">
    <property type="term" value="F:endonuclease activity"/>
    <property type="evidence" value="ECO:0007669"/>
    <property type="project" value="UniProtKB-KW"/>
</dbReference>
<dbReference type="GO" id="GO:0008270">
    <property type="term" value="F:zinc ion binding"/>
    <property type="evidence" value="ECO:0007669"/>
    <property type="project" value="InterPro"/>
</dbReference>
<dbReference type="Pfam" id="PF01844">
    <property type="entry name" value="HNH"/>
    <property type="match status" value="1"/>
</dbReference>
<evidence type="ECO:0000313" key="3">
    <source>
        <dbReference type="Proteomes" id="UP000254956"/>
    </source>
</evidence>
<dbReference type="Pfam" id="PF26348">
    <property type="entry name" value="SRA_ScoMcrA"/>
    <property type="match status" value="1"/>
</dbReference>
<dbReference type="RefSeq" id="WP_103388303.1">
    <property type="nucleotide sequence ID" value="NZ_BKAV01000015.1"/>
</dbReference>
<proteinExistence type="predicted"/>
<protein>
    <submittedName>
        <fullName evidence="2">Restriction endonuclease</fullName>
    </submittedName>
</protein>
<sequence length="344" mass="39866">MVTIDGFIDKGAYSVEQWLTKQEVKKALKIDDGAFKKWNEHGKIITVKSRKYYYDEQELNQWLKQNRGPISQLKVGNIYNNQVIQDIFKCSGQGGMRRSHLTNALVLFSDHSKNQPIYEDKSYIDEHGNQIMHYTGMGQQGDQDLKSTQNRTLLESNDLSIKVYLFETFDSGQHTFRGEVKLCATPYTEQQNGRKVYIFPLSFNDNEYVIPETFYKDKEIQQENQAYKLGSEELYQRAKKAKKVGQRKAYTTVYERNNYVAAHVKERADGYCDLCGEPAPFKDKNGKPYLECHHVIWLAKQGEDSIDNAVALDPTCHRKMHVLGLENDVELLQTKIKQYKDKGM</sequence>
<keyword evidence="2" id="KW-0540">Nuclease</keyword>
<reference evidence="2 3" key="1">
    <citation type="submission" date="2018-06" db="EMBL/GenBank/DDBJ databases">
        <authorList>
            <consortium name="Pathogen Informatics"/>
            <person name="Doyle S."/>
        </authorList>
    </citation>
    <scope>NUCLEOTIDE SEQUENCE [LARGE SCALE GENOMIC DNA]</scope>
    <source>
        <strain evidence="2 3">NCTC12413</strain>
    </source>
</reference>
<keyword evidence="2" id="KW-0378">Hydrolase</keyword>
<keyword evidence="2" id="KW-0255">Endonuclease</keyword>
<dbReference type="AlphaFoldDB" id="A0A380BWZ9"/>
<accession>A0A380BWZ9</accession>
<evidence type="ECO:0000259" key="1">
    <source>
        <dbReference type="SMART" id="SM00507"/>
    </source>
</evidence>
<dbReference type="InterPro" id="IPR002711">
    <property type="entry name" value="HNH"/>
</dbReference>
<dbReference type="OrthoDB" id="9781481at2"/>
<dbReference type="Gene3D" id="1.10.30.50">
    <property type="match status" value="1"/>
</dbReference>
<organism evidence="2 3">
    <name type="scientific">Staphylococcus arlettae</name>
    <dbReference type="NCBI Taxonomy" id="29378"/>
    <lineage>
        <taxon>Bacteria</taxon>
        <taxon>Bacillati</taxon>
        <taxon>Bacillota</taxon>
        <taxon>Bacilli</taxon>
        <taxon>Bacillales</taxon>
        <taxon>Staphylococcaceae</taxon>
        <taxon>Staphylococcus</taxon>
    </lineage>
</organism>
<dbReference type="InterPro" id="IPR058712">
    <property type="entry name" value="SRA_ScoMcrA"/>
</dbReference>
<dbReference type="InterPro" id="IPR003615">
    <property type="entry name" value="HNH_nuc"/>
</dbReference>
<evidence type="ECO:0000313" key="2">
    <source>
        <dbReference type="EMBL" id="SUJ07657.1"/>
    </source>
</evidence>
<dbReference type="STRING" id="1212545.SARL_06189"/>
<dbReference type="CDD" id="cd00085">
    <property type="entry name" value="HNHc"/>
    <property type="match status" value="1"/>
</dbReference>
<dbReference type="EMBL" id="UGZE01000001">
    <property type="protein sequence ID" value="SUJ07657.1"/>
    <property type="molecule type" value="Genomic_DNA"/>
</dbReference>
<feature type="domain" description="HNH nuclease" evidence="1">
    <location>
        <begin position="259"/>
        <end position="318"/>
    </location>
</feature>
<dbReference type="GO" id="GO:0003676">
    <property type="term" value="F:nucleic acid binding"/>
    <property type="evidence" value="ECO:0007669"/>
    <property type="project" value="InterPro"/>
</dbReference>
<name>A0A380BWZ9_9STAP</name>